<dbReference type="AlphaFoldDB" id="A0A8H5BYF0"/>
<keyword evidence="4" id="KW-1185">Reference proteome</keyword>
<keyword evidence="2" id="KW-0732">Signal</keyword>
<feature type="region of interest" description="Disordered" evidence="1">
    <location>
        <begin position="109"/>
        <end position="141"/>
    </location>
</feature>
<protein>
    <submittedName>
        <fullName evidence="3">Uncharacterized protein</fullName>
    </submittedName>
</protein>
<proteinExistence type="predicted"/>
<gene>
    <name evidence="3" type="ORF">D9611_008941</name>
</gene>
<feature type="chain" id="PRO_5034637872" evidence="2">
    <location>
        <begin position="23"/>
        <end position="141"/>
    </location>
</feature>
<feature type="compositionally biased region" description="Basic and acidic residues" evidence="1">
    <location>
        <begin position="128"/>
        <end position="141"/>
    </location>
</feature>
<evidence type="ECO:0000313" key="3">
    <source>
        <dbReference type="EMBL" id="KAF5331835.1"/>
    </source>
</evidence>
<evidence type="ECO:0000256" key="2">
    <source>
        <dbReference type="SAM" id="SignalP"/>
    </source>
</evidence>
<dbReference type="EMBL" id="JAACJK010000112">
    <property type="protein sequence ID" value="KAF5331835.1"/>
    <property type="molecule type" value="Genomic_DNA"/>
</dbReference>
<sequence length="141" mass="15373">MHFSTISAVLGTLMALGTTVQAQEPSNTPGCWVCPAEDRVNYPLTNTNYDASPFVCIYGDDDIFNCSFSSSTGVLVEDNNLGLCPAAAIENCSERRAIMRRRALPHAPAAPVPAAREVKPGLMHTRTRLGESKKRLHNHFD</sequence>
<accession>A0A8H5BYF0</accession>
<evidence type="ECO:0000256" key="1">
    <source>
        <dbReference type="SAM" id="MobiDB-lite"/>
    </source>
</evidence>
<name>A0A8H5BYF0_9AGAR</name>
<feature type="signal peptide" evidence="2">
    <location>
        <begin position="1"/>
        <end position="22"/>
    </location>
</feature>
<dbReference type="Proteomes" id="UP000541558">
    <property type="component" value="Unassembled WGS sequence"/>
</dbReference>
<organism evidence="3 4">
    <name type="scientific">Ephemerocybe angulata</name>
    <dbReference type="NCBI Taxonomy" id="980116"/>
    <lineage>
        <taxon>Eukaryota</taxon>
        <taxon>Fungi</taxon>
        <taxon>Dikarya</taxon>
        <taxon>Basidiomycota</taxon>
        <taxon>Agaricomycotina</taxon>
        <taxon>Agaricomycetes</taxon>
        <taxon>Agaricomycetidae</taxon>
        <taxon>Agaricales</taxon>
        <taxon>Agaricineae</taxon>
        <taxon>Psathyrellaceae</taxon>
        <taxon>Ephemerocybe</taxon>
    </lineage>
</organism>
<comment type="caution">
    <text evidence="3">The sequence shown here is derived from an EMBL/GenBank/DDBJ whole genome shotgun (WGS) entry which is preliminary data.</text>
</comment>
<reference evidence="3 4" key="1">
    <citation type="journal article" date="2020" name="ISME J.">
        <title>Uncovering the hidden diversity of litter-decomposition mechanisms in mushroom-forming fungi.</title>
        <authorList>
            <person name="Floudas D."/>
            <person name="Bentzer J."/>
            <person name="Ahren D."/>
            <person name="Johansson T."/>
            <person name="Persson P."/>
            <person name="Tunlid A."/>
        </authorList>
    </citation>
    <scope>NUCLEOTIDE SEQUENCE [LARGE SCALE GENOMIC DNA]</scope>
    <source>
        <strain evidence="3 4">CBS 175.51</strain>
    </source>
</reference>
<evidence type="ECO:0000313" key="4">
    <source>
        <dbReference type="Proteomes" id="UP000541558"/>
    </source>
</evidence>
<dbReference type="OrthoDB" id="3262731at2759"/>